<keyword evidence="3" id="KW-1185">Reference proteome</keyword>
<evidence type="ECO:0000313" key="3">
    <source>
        <dbReference type="Proteomes" id="UP001642409"/>
    </source>
</evidence>
<organism evidence="1">
    <name type="scientific">Hexamita inflata</name>
    <dbReference type="NCBI Taxonomy" id="28002"/>
    <lineage>
        <taxon>Eukaryota</taxon>
        <taxon>Metamonada</taxon>
        <taxon>Diplomonadida</taxon>
        <taxon>Hexamitidae</taxon>
        <taxon>Hexamitinae</taxon>
        <taxon>Hexamita</taxon>
    </lineage>
</organism>
<reference evidence="1" key="1">
    <citation type="submission" date="2023-06" db="EMBL/GenBank/DDBJ databases">
        <authorList>
            <person name="Kurt Z."/>
        </authorList>
    </citation>
    <scope>NUCLEOTIDE SEQUENCE</scope>
</reference>
<sequence length="115" mass="12768">MKSRTIFGGQIFTFRNCSSLSLNSVSEVSEFYNVDCLGLSELSWSIQGTGRVCIACVDQTSMKLCFSVSYYFRKNGIISSQSCLKANRFQYRAKDLAATVSTNFPCRSYTGCGEV</sequence>
<evidence type="ECO:0000313" key="2">
    <source>
        <dbReference type="EMBL" id="CAL6086013.1"/>
    </source>
</evidence>
<dbReference type="EMBL" id="CATOUU010000309">
    <property type="protein sequence ID" value="CAI9924255.1"/>
    <property type="molecule type" value="Genomic_DNA"/>
</dbReference>
<dbReference type="Proteomes" id="UP001642409">
    <property type="component" value="Unassembled WGS sequence"/>
</dbReference>
<proteinExistence type="predicted"/>
<comment type="caution">
    <text evidence="1">The sequence shown here is derived from an EMBL/GenBank/DDBJ whole genome shotgun (WGS) entry which is preliminary data.</text>
</comment>
<evidence type="ECO:0000313" key="1">
    <source>
        <dbReference type="EMBL" id="CAI9924255.1"/>
    </source>
</evidence>
<dbReference type="EMBL" id="CAXDID020000390">
    <property type="protein sequence ID" value="CAL6086013.1"/>
    <property type="molecule type" value="Genomic_DNA"/>
</dbReference>
<reference evidence="2 3" key="2">
    <citation type="submission" date="2024-07" db="EMBL/GenBank/DDBJ databases">
        <authorList>
            <person name="Akdeniz Z."/>
        </authorList>
    </citation>
    <scope>NUCLEOTIDE SEQUENCE [LARGE SCALE GENOMIC DNA]</scope>
</reference>
<name>A0AA86NSS7_9EUKA</name>
<dbReference type="AlphaFoldDB" id="A0AA86NSS7"/>
<accession>A0AA86NSS7</accession>
<gene>
    <name evidence="1" type="ORF">HINF_LOCUS11900</name>
    <name evidence="2" type="ORF">HINF_LOCUS62956</name>
</gene>
<protein>
    <submittedName>
        <fullName evidence="2">Hypothetical_protein</fullName>
    </submittedName>
</protein>